<sequence>MLLKQRVAWVEGMLMEPQHFQQQERYLEHFTDMRIRSTDALAWGFHQIHIDSGLLDQGKISLVRTKGIFPDGTPFDLGNNDPLPIPFDPGPDSQGQIVCLSVLMDMPGNTFIDLSQAKSHSRFSVLNADVRDRNAGLASEGTPLVATLQLGSLRTHLNLRSAISDAESLLPVARIVERTRDGRLILDDKFLPPMLDFRAFGWLKNAVTELLGLMVQRLESVYRPDVPLTTGGLTELLELLLLQTLSEYHLRLAHLLAQPQVHPERLFFTLLGLLGRLSIIPGKENTSLHQQFHYSHNEPQNAYFSLFAALRRALSLVIEAPAIALPFVERGDNIYLYQNDPQLRLEKLIFIVSAELPGDTMRTTFPAQTKLAPVEKIVQLIDLQLPGVRITPMPSPPRHIPYYPNSIYFEVDNADPMYRDMLSGSAAALSIVGDFPGLRFEAWGLRQGRVG</sequence>
<dbReference type="Pfam" id="PF05936">
    <property type="entry name" value="T6SS_VasE"/>
    <property type="match status" value="1"/>
</dbReference>
<dbReference type="InterPro" id="IPR010263">
    <property type="entry name" value="T6SS_TssK"/>
</dbReference>
<dbReference type="OrthoDB" id="9775333at2"/>
<dbReference type="PANTHER" id="PTHR35566">
    <property type="entry name" value="BLR3599 PROTEIN"/>
    <property type="match status" value="1"/>
</dbReference>
<evidence type="ECO:0000313" key="1">
    <source>
        <dbReference type="EMBL" id="KAA8716328.1"/>
    </source>
</evidence>
<dbReference type="Proteomes" id="UP000322181">
    <property type="component" value="Unassembled WGS sequence"/>
</dbReference>
<dbReference type="NCBIfam" id="TIGR03353">
    <property type="entry name" value="VI_chp_4"/>
    <property type="match status" value="1"/>
</dbReference>
<accession>A0A5M9R826</accession>
<evidence type="ECO:0000313" key="2">
    <source>
        <dbReference type="Proteomes" id="UP000322181"/>
    </source>
</evidence>
<comment type="caution">
    <text evidence="1">The sequence shown here is derived from an EMBL/GenBank/DDBJ whole genome shotgun (WGS) entry which is preliminary data.</text>
</comment>
<name>A0A5M9R826_9GAMM</name>
<dbReference type="PANTHER" id="PTHR35566:SF1">
    <property type="entry name" value="TYPE VI SECRETION SYSTEM BASEPLATE COMPONENT TSSK1"/>
    <property type="match status" value="1"/>
</dbReference>
<dbReference type="RefSeq" id="WP_067370031.1">
    <property type="nucleotide sequence ID" value="NZ_BAAAFS010000001.1"/>
</dbReference>
<dbReference type="EMBL" id="VXKB01000001">
    <property type="protein sequence ID" value="KAA8716328.1"/>
    <property type="molecule type" value="Genomic_DNA"/>
</dbReference>
<dbReference type="AlphaFoldDB" id="A0A5M9R826"/>
<reference evidence="1 2" key="1">
    <citation type="submission" date="2019-09" db="EMBL/GenBank/DDBJ databases">
        <title>Draft genome sequence of various Type strains from the CCUG.</title>
        <authorList>
            <person name="Pineiro-Iglesias B."/>
            <person name="Tunovic T."/>
            <person name="Unosson C."/>
            <person name="Inganas E."/>
            <person name="Ohlen M."/>
            <person name="Cardew S."/>
            <person name="Jensie-Markopoulos S."/>
            <person name="Salva-Serra F."/>
            <person name="Jaen-Luchoro D."/>
            <person name="Karlsson R."/>
            <person name="Svensson-Stadler L."/>
            <person name="Chun J."/>
            <person name="Moore E."/>
        </authorList>
    </citation>
    <scope>NUCLEOTIDE SEQUENCE [LARGE SCALE GENOMIC DNA]</scope>
    <source>
        <strain evidence="1 2">CCUG 53682T</strain>
    </source>
</reference>
<protein>
    <submittedName>
        <fullName evidence="1">Type VI secretion system baseplate subunit TssK</fullName>
    </submittedName>
</protein>
<gene>
    <name evidence="1" type="primary">tssK</name>
    <name evidence="1" type="ORF">F4V73_00035</name>
</gene>
<organism evidence="1 2">
    <name type="scientific">Morganella psychrotolerans</name>
    <dbReference type="NCBI Taxonomy" id="368603"/>
    <lineage>
        <taxon>Bacteria</taxon>
        <taxon>Pseudomonadati</taxon>
        <taxon>Pseudomonadota</taxon>
        <taxon>Gammaproteobacteria</taxon>
        <taxon>Enterobacterales</taxon>
        <taxon>Morganellaceae</taxon>
        <taxon>Morganella</taxon>
    </lineage>
</organism>
<proteinExistence type="predicted"/>